<evidence type="ECO:0000256" key="2">
    <source>
        <dbReference type="ARBA" id="ARBA00022801"/>
    </source>
</evidence>
<feature type="active site" evidence="4">
    <location>
        <position position="157"/>
    </location>
</feature>
<dbReference type="Pfam" id="PF01095">
    <property type="entry name" value="Pectinesterase"/>
    <property type="match status" value="1"/>
</dbReference>
<evidence type="ECO:0000256" key="3">
    <source>
        <dbReference type="ARBA" id="ARBA00023085"/>
    </source>
</evidence>
<dbReference type="GO" id="GO:0045490">
    <property type="term" value="P:pectin catabolic process"/>
    <property type="evidence" value="ECO:0007669"/>
    <property type="project" value="UniProtKB-UniRule"/>
</dbReference>
<dbReference type="GO" id="GO:0042545">
    <property type="term" value="P:cell wall modification"/>
    <property type="evidence" value="ECO:0007669"/>
    <property type="project" value="UniProtKB-UniRule"/>
</dbReference>
<dbReference type="InterPro" id="IPR012334">
    <property type="entry name" value="Pectin_lyas_fold"/>
</dbReference>
<comment type="pathway">
    <text evidence="1 5">Glycan metabolism; pectin degradation; 2-dehydro-3-deoxy-D-gluconate from pectin: step 1/5.</text>
</comment>
<feature type="domain" description="Pectinesterase catalytic" evidence="6">
    <location>
        <begin position="90"/>
        <end position="290"/>
    </location>
</feature>
<evidence type="ECO:0000313" key="7">
    <source>
        <dbReference type="EMBL" id="MQM09968.1"/>
    </source>
</evidence>
<dbReference type="InterPro" id="IPR000070">
    <property type="entry name" value="Pectinesterase_cat"/>
</dbReference>
<keyword evidence="8" id="KW-1185">Reference proteome</keyword>
<organism evidence="7 8">
    <name type="scientific">Colocasia esculenta</name>
    <name type="common">Wild taro</name>
    <name type="synonym">Arum esculentum</name>
    <dbReference type="NCBI Taxonomy" id="4460"/>
    <lineage>
        <taxon>Eukaryota</taxon>
        <taxon>Viridiplantae</taxon>
        <taxon>Streptophyta</taxon>
        <taxon>Embryophyta</taxon>
        <taxon>Tracheophyta</taxon>
        <taxon>Spermatophyta</taxon>
        <taxon>Magnoliopsida</taxon>
        <taxon>Liliopsida</taxon>
        <taxon>Araceae</taxon>
        <taxon>Aroideae</taxon>
        <taxon>Colocasieae</taxon>
        <taxon>Colocasia</taxon>
    </lineage>
</organism>
<dbReference type="GO" id="GO:0030599">
    <property type="term" value="F:pectinesterase activity"/>
    <property type="evidence" value="ECO:0007669"/>
    <property type="project" value="UniProtKB-UniRule"/>
</dbReference>
<comment type="caution">
    <text evidence="7">The sequence shown here is derived from an EMBL/GenBank/DDBJ whole genome shotgun (WGS) entry which is preliminary data.</text>
</comment>
<sequence>MRVARAAVRVISRPQRGRRAQILSLSKVCFPSQQRHALIAEGDSDDVLDTLGEAGLDGGKGVVKDADGVPGAGGPVDGVVDEERVVLRAVIKGDGFVAKDITFRNTAGPANGQALALRVAADKTVFYRCSIQGYQDTLYAHAFRQFYSDCSIYGTIDFIFGNAAAVFQNCSIVLRRPKPGGGNVIMANSRTDPGQITGLVAHRCTIKASPEFYPFRHWVGSFLGRPWKVRSTAVIMESNIDDSIHPRGWLEWSGSFALDTLYFAEYHNNGPGADTSGRVTWPGFHILDVRRQCVPVHRATFHRRRYSNDAI</sequence>
<evidence type="ECO:0000256" key="5">
    <source>
        <dbReference type="RuleBase" id="RU000589"/>
    </source>
</evidence>
<dbReference type="PROSITE" id="PS00503">
    <property type="entry name" value="PECTINESTERASE_2"/>
    <property type="match status" value="1"/>
</dbReference>
<dbReference type="Gene3D" id="2.160.20.10">
    <property type="entry name" value="Single-stranded right-handed beta-helix, Pectin lyase-like"/>
    <property type="match status" value="1"/>
</dbReference>
<dbReference type="EC" id="3.1.1.11" evidence="5"/>
<keyword evidence="2 5" id="KW-0378">Hydrolase</keyword>
<dbReference type="InterPro" id="IPR033131">
    <property type="entry name" value="Pectinesterase_Asp_AS"/>
</dbReference>
<dbReference type="EMBL" id="NMUH01004530">
    <property type="protein sequence ID" value="MQM09968.1"/>
    <property type="molecule type" value="Genomic_DNA"/>
</dbReference>
<proteinExistence type="predicted"/>
<accession>A0A843WU00</accession>
<protein>
    <recommendedName>
        <fullName evidence="5">Pectinesterase</fullName>
        <ecNumber evidence="5">3.1.1.11</ecNumber>
    </recommendedName>
</protein>
<dbReference type="AlphaFoldDB" id="A0A843WU00"/>
<reference evidence="7" key="1">
    <citation type="submission" date="2017-07" db="EMBL/GenBank/DDBJ databases">
        <title>Taro Niue Genome Assembly and Annotation.</title>
        <authorList>
            <person name="Atibalentja N."/>
            <person name="Keating K."/>
            <person name="Fields C.J."/>
        </authorList>
    </citation>
    <scope>NUCLEOTIDE SEQUENCE</scope>
    <source>
        <strain evidence="7">Niue_2</strain>
        <tissue evidence="7">Leaf</tissue>
    </source>
</reference>
<comment type="catalytic activity">
    <reaction evidence="5">
        <text>[(1-&gt;4)-alpha-D-galacturonosyl methyl ester](n) + n H2O = [(1-&gt;4)-alpha-D-galacturonosyl](n) + n methanol + n H(+)</text>
        <dbReference type="Rhea" id="RHEA:22380"/>
        <dbReference type="Rhea" id="RHEA-COMP:14570"/>
        <dbReference type="Rhea" id="RHEA-COMP:14573"/>
        <dbReference type="ChEBI" id="CHEBI:15377"/>
        <dbReference type="ChEBI" id="CHEBI:15378"/>
        <dbReference type="ChEBI" id="CHEBI:17790"/>
        <dbReference type="ChEBI" id="CHEBI:140522"/>
        <dbReference type="ChEBI" id="CHEBI:140523"/>
        <dbReference type="EC" id="3.1.1.11"/>
    </reaction>
</comment>
<evidence type="ECO:0000259" key="6">
    <source>
        <dbReference type="Pfam" id="PF01095"/>
    </source>
</evidence>
<name>A0A843WU00_COLES</name>
<dbReference type="InterPro" id="IPR011050">
    <property type="entry name" value="Pectin_lyase_fold/virulence"/>
</dbReference>
<dbReference type="OrthoDB" id="2019149at2759"/>
<dbReference type="PANTHER" id="PTHR31707">
    <property type="entry name" value="PECTINESTERASE"/>
    <property type="match status" value="1"/>
</dbReference>
<evidence type="ECO:0000256" key="4">
    <source>
        <dbReference type="PROSITE-ProRule" id="PRU10040"/>
    </source>
</evidence>
<dbReference type="Proteomes" id="UP000652761">
    <property type="component" value="Unassembled WGS sequence"/>
</dbReference>
<dbReference type="SUPFAM" id="SSF51126">
    <property type="entry name" value="Pectin lyase-like"/>
    <property type="match status" value="1"/>
</dbReference>
<evidence type="ECO:0000256" key="1">
    <source>
        <dbReference type="ARBA" id="ARBA00005184"/>
    </source>
</evidence>
<keyword evidence="3 5" id="KW-0063">Aspartyl esterase</keyword>
<dbReference type="UniPathway" id="UPA00545">
    <property type="reaction ID" value="UER00823"/>
</dbReference>
<gene>
    <name evidence="7" type="ORF">Taro_042854</name>
</gene>
<evidence type="ECO:0000313" key="8">
    <source>
        <dbReference type="Proteomes" id="UP000652761"/>
    </source>
</evidence>